<protein>
    <recommendedName>
        <fullName evidence="2">CRISPR system Cms endoribonuclease Csm3</fullName>
    </recommendedName>
    <alternativeName>
        <fullName evidence="8">CRISPR type III A-associated RAMP protein Csm3</fullName>
    </alternativeName>
</protein>
<dbReference type="GO" id="GO:0004519">
    <property type="term" value="F:endonuclease activity"/>
    <property type="evidence" value="ECO:0007669"/>
    <property type="project" value="UniProtKB-KW"/>
</dbReference>
<proteinExistence type="inferred from homology"/>
<dbReference type="GO" id="GO:0016787">
    <property type="term" value="F:hydrolase activity"/>
    <property type="evidence" value="ECO:0007669"/>
    <property type="project" value="UniProtKB-KW"/>
</dbReference>
<keyword evidence="3" id="KW-0540">Nuclease</keyword>
<dbReference type="AlphaFoldDB" id="A0A3R6AYU3"/>
<dbReference type="Proteomes" id="UP000283513">
    <property type="component" value="Unassembled WGS sequence"/>
</dbReference>
<evidence type="ECO:0000259" key="9">
    <source>
        <dbReference type="Pfam" id="PF03787"/>
    </source>
</evidence>
<keyword evidence="5" id="KW-0378">Hydrolase</keyword>
<accession>A0A3R6AYU3</accession>
<evidence type="ECO:0000256" key="2">
    <source>
        <dbReference type="ARBA" id="ARBA00022150"/>
    </source>
</evidence>
<dbReference type="EMBL" id="QSHO01000002">
    <property type="protein sequence ID" value="RHC19828.1"/>
    <property type="molecule type" value="Genomic_DNA"/>
</dbReference>
<evidence type="ECO:0000256" key="4">
    <source>
        <dbReference type="ARBA" id="ARBA00022759"/>
    </source>
</evidence>
<dbReference type="GO" id="GO:0003723">
    <property type="term" value="F:RNA binding"/>
    <property type="evidence" value="ECO:0007669"/>
    <property type="project" value="UniProtKB-KW"/>
</dbReference>
<evidence type="ECO:0000313" key="10">
    <source>
        <dbReference type="EMBL" id="RHC19828.1"/>
    </source>
</evidence>
<dbReference type="NCBIfam" id="TIGR02582">
    <property type="entry name" value="cas7_TM1809"/>
    <property type="match status" value="1"/>
</dbReference>
<evidence type="ECO:0000256" key="3">
    <source>
        <dbReference type="ARBA" id="ARBA00022722"/>
    </source>
</evidence>
<gene>
    <name evidence="10" type="primary">csm3</name>
    <name evidence="10" type="ORF">DW856_02885</name>
</gene>
<organism evidence="10 11">
    <name type="scientific">Roseburia intestinalis</name>
    <dbReference type="NCBI Taxonomy" id="166486"/>
    <lineage>
        <taxon>Bacteria</taxon>
        <taxon>Bacillati</taxon>
        <taxon>Bacillota</taxon>
        <taxon>Clostridia</taxon>
        <taxon>Lachnospirales</taxon>
        <taxon>Lachnospiraceae</taxon>
        <taxon>Roseburia</taxon>
    </lineage>
</organism>
<comment type="similarity">
    <text evidence="1">Belongs to the CRISPR-associated Csm3 family.</text>
</comment>
<dbReference type="PANTHER" id="PTHR35579">
    <property type="entry name" value="CRISPR SYSTEM CMS ENDORIBONUCLEASE CSM3"/>
    <property type="match status" value="1"/>
</dbReference>
<evidence type="ECO:0000313" key="11">
    <source>
        <dbReference type="Proteomes" id="UP000283513"/>
    </source>
</evidence>
<evidence type="ECO:0000256" key="1">
    <source>
        <dbReference type="ARBA" id="ARBA00006342"/>
    </source>
</evidence>
<sequence>MFAKVKISGVLETITGLHIGGSSAFSAIGAVDSPVIRDARTNMPMIPGSSLKGKLRTLLAKKYNQTVAKTPDDDAVCLTSLFGSAKKGQVKTSKILFNDMFLENMDELKYAGLTGATEVKFENSIQRTTAVANPRQIERVVRGAKFPMQLIYEVTNESEMVHDFEILKDGFQLLEYDYLGGSGSRGYGRVKIMDIRVEPVIGEVSEDVLSQCKKIMSAVE</sequence>
<dbReference type="RefSeq" id="WP_118597098.1">
    <property type="nucleotide sequence ID" value="NZ_QSHO01000002.1"/>
</dbReference>
<dbReference type="PANTHER" id="PTHR35579:SF3">
    <property type="entry name" value="CRISPR SYSTEM CMS ENDORIBONUCLEASE CSM3"/>
    <property type="match status" value="1"/>
</dbReference>
<dbReference type="InterPro" id="IPR005537">
    <property type="entry name" value="RAMP_III_fam"/>
</dbReference>
<evidence type="ECO:0000256" key="5">
    <source>
        <dbReference type="ARBA" id="ARBA00022801"/>
    </source>
</evidence>
<dbReference type="Pfam" id="PF03787">
    <property type="entry name" value="RAMPs"/>
    <property type="match status" value="1"/>
</dbReference>
<comment type="caution">
    <text evidence="10">The sequence shown here is derived from an EMBL/GenBank/DDBJ whole genome shotgun (WGS) entry which is preliminary data.</text>
</comment>
<evidence type="ECO:0000256" key="7">
    <source>
        <dbReference type="ARBA" id="ARBA00023118"/>
    </source>
</evidence>
<evidence type="ECO:0000256" key="6">
    <source>
        <dbReference type="ARBA" id="ARBA00022884"/>
    </source>
</evidence>
<name>A0A3R6AYU3_9FIRM</name>
<dbReference type="InterPro" id="IPR052216">
    <property type="entry name" value="CRISPR_Csm3_endoribonuclease"/>
</dbReference>
<feature type="domain" description="CRISPR type III-associated protein" evidence="9">
    <location>
        <begin position="11"/>
        <end position="191"/>
    </location>
</feature>
<keyword evidence="7" id="KW-0051">Antiviral defense</keyword>
<keyword evidence="6" id="KW-0694">RNA-binding</keyword>
<dbReference type="GO" id="GO:0051607">
    <property type="term" value="P:defense response to virus"/>
    <property type="evidence" value="ECO:0007669"/>
    <property type="project" value="UniProtKB-KW"/>
</dbReference>
<reference evidence="10 11" key="1">
    <citation type="submission" date="2018-08" db="EMBL/GenBank/DDBJ databases">
        <title>A genome reference for cultivated species of the human gut microbiota.</title>
        <authorList>
            <person name="Zou Y."/>
            <person name="Xue W."/>
            <person name="Luo G."/>
        </authorList>
    </citation>
    <scope>NUCLEOTIDE SEQUENCE [LARGE SCALE GENOMIC DNA]</scope>
    <source>
        <strain evidence="10 11">AM37-1AC</strain>
    </source>
</reference>
<evidence type="ECO:0000256" key="8">
    <source>
        <dbReference type="ARBA" id="ARBA00033183"/>
    </source>
</evidence>
<keyword evidence="4" id="KW-0255">Endonuclease</keyword>
<dbReference type="InterPro" id="IPR013412">
    <property type="entry name" value="CRISPR-assoc_RAMP_Csm3"/>
</dbReference>